<protein>
    <recommendedName>
        <fullName evidence="3">Type VII secretion protein EccE</fullName>
    </recommendedName>
</protein>
<keyword evidence="2" id="KW-1185">Reference proteome</keyword>
<reference evidence="1" key="1">
    <citation type="submission" date="2021-01" db="EMBL/GenBank/DDBJ databases">
        <title>Whole genome shotgun sequence of Virgisporangium aurantiacum NBRC 16421.</title>
        <authorList>
            <person name="Komaki H."/>
            <person name="Tamura T."/>
        </authorList>
    </citation>
    <scope>NUCLEOTIDE SEQUENCE</scope>
    <source>
        <strain evidence="1">NBRC 16421</strain>
    </source>
</reference>
<dbReference type="InterPro" id="IPR021368">
    <property type="entry name" value="T7SS_EccE"/>
</dbReference>
<dbReference type="Proteomes" id="UP000612585">
    <property type="component" value="Unassembled WGS sequence"/>
</dbReference>
<dbReference type="AlphaFoldDB" id="A0A8J3ZM36"/>
<sequence>MPPRPARPGPSATGAPVGSTVTLVAPRRRRLTLTQVVCWQLAATLVAVGLGADPVWLGLTVAAAALLLAPTVLPWHGRWLYQWIGVLLGYSWRRRTFLAPVPGPGRPADDPRRAFLDFVVPGAVLAEATLDEDEPVGLIAHPAGLTAVLEILPDDRTLFVGQERTLPSLSSLLPAAENDPLPTTVQLLVQATPVPAEPASAGLAPESYRALAGNRVPMTRRCWLTIQTPRTADHLDDRDLEPVLLNAVRRTRRRLRREQVPVRLLGRQESLAAIATAARLDVSPPGDGGVYGGRQARARGPELGREGWNAWHGGAVRHTTCRVTRWPAGGWSVDQVALGLPASTVTVGLTVVRDPARSRHGETGAAVVVRVSAADPGVHRAAVDRLVSQVRAAGGAVDRLDGRQCAGLVATLPLGWVPHPADGRPSGRAAATVPAEALVATAGGGGLMLGRDRQQRPVVVRMFRVEPTRVAVVGGLVAAQVLVLRLIALGARVALQTARPPDWQRFVQQTGVGPGCFVFLSPGERLPPPGGGRPEVLVVDIGPVGWRHLEPAGDNRAVMVVRHEITLADQDLLTGADLVVMQPLTGPEAALAAPAVGAAHAESWMARIGSSMVTVVSNGVVRWATLDPTDLEQRMLGGVARFPAPVLH</sequence>
<gene>
    <name evidence="1" type="ORF">Vau01_120160</name>
</gene>
<accession>A0A8J3ZM36</accession>
<dbReference type="NCBIfam" id="TIGR03923">
    <property type="entry name" value="T7SS_EccE"/>
    <property type="match status" value="1"/>
</dbReference>
<name>A0A8J3ZM36_9ACTN</name>
<evidence type="ECO:0000313" key="2">
    <source>
        <dbReference type="Proteomes" id="UP000612585"/>
    </source>
</evidence>
<evidence type="ECO:0008006" key="3">
    <source>
        <dbReference type="Google" id="ProtNLM"/>
    </source>
</evidence>
<organism evidence="1 2">
    <name type="scientific">Virgisporangium aurantiacum</name>
    <dbReference type="NCBI Taxonomy" id="175570"/>
    <lineage>
        <taxon>Bacteria</taxon>
        <taxon>Bacillati</taxon>
        <taxon>Actinomycetota</taxon>
        <taxon>Actinomycetes</taxon>
        <taxon>Micromonosporales</taxon>
        <taxon>Micromonosporaceae</taxon>
        <taxon>Virgisporangium</taxon>
    </lineage>
</organism>
<comment type="caution">
    <text evidence="1">The sequence shown here is derived from an EMBL/GenBank/DDBJ whole genome shotgun (WGS) entry which is preliminary data.</text>
</comment>
<evidence type="ECO:0000313" key="1">
    <source>
        <dbReference type="EMBL" id="GIJ64500.1"/>
    </source>
</evidence>
<dbReference type="EMBL" id="BOPG01000118">
    <property type="protein sequence ID" value="GIJ64500.1"/>
    <property type="molecule type" value="Genomic_DNA"/>
</dbReference>
<proteinExistence type="predicted"/>